<gene>
    <name evidence="1" type="ORF">KC01_LOCUS8930</name>
</gene>
<organism evidence="1 2">
    <name type="scientific">Knipowitschia caucasica</name>
    <name type="common">Caucasian dwarf goby</name>
    <name type="synonym">Pomatoschistus caucasicus</name>
    <dbReference type="NCBI Taxonomy" id="637954"/>
    <lineage>
        <taxon>Eukaryota</taxon>
        <taxon>Metazoa</taxon>
        <taxon>Chordata</taxon>
        <taxon>Craniata</taxon>
        <taxon>Vertebrata</taxon>
        <taxon>Euteleostomi</taxon>
        <taxon>Actinopterygii</taxon>
        <taxon>Neopterygii</taxon>
        <taxon>Teleostei</taxon>
        <taxon>Neoteleostei</taxon>
        <taxon>Acanthomorphata</taxon>
        <taxon>Gobiaria</taxon>
        <taxon>Gobiiformes</taxon>
        <taxon>Gobioidei</taxon>
        <taxon>Gobiidae</taxon>
        <taxon>Gobiinae</taxon>
        <taxon>Knipowitschia</taxon>
    </lineage>
</organism>
<name>A0AAV2JJ10_KNICA</name>
<proteinExistence type="predicted"/>
<evidence type="ECO:0000313" key="2">
    <source>
        <dbReference type="Proteomes" id="UP001497482"/>
    </source>
</evidence>
<dbReference type="EMBL" id="OZ035835">
    <property type="protein sequence ID" value="CAL1577604.1"/>
    <property type="molecule type" value="Genomic_DNA"/>
</dbReference>
<dbReference type="Proteomes" id="UP001497482">
    <property type="component" value="Chromosome 13"/>
</dbReference>
<protein>
    <submittedName>
        <fullName evidence="1">Uncharacterized protein</fullName>
    </submittedName>
</protein>
<evidence type="ECO:0000313" key="1">
    <source>
        <dbReference type="EMBL" id="CAL1577604.1"/>
    </source>
</evidence>
<reference evidence="1 2" key="1">
    <citation type="submission" date="2024-04" db="EMBL/GenBank/DDBJ databases">
        <authorList>
            <person name="Waldvogel A.-M."/>
            <person name="Schoenle A."/>
        </authorList>
    </citation>
    <scope>NUCLEOTIDE SEQUENCE [LARGE SCALE GENOMIC DNA]</scope>
</reference>
<sequence length="284" mass="30904">MGPVRLPFGFGSLCSPADVSETHTCSGALKQTAAIRHSSRYTRSVGTRPWFRSSSPQTVGQRASLVMNLPYHESYPLIPPYPLYSFYSQPMLCAPLKQPLKRTKVLQVSQPASHQVLMRPAGSVLGPNQTGDGIVLAPSALYTPSCLTPTPFSPDILENHGRLSTHGTFGNESPGCSLRLDSPVAYFYYSVFCIYNSSGDVERSPSPLPRPPKRNQRHDVTHLFGWRLRPGDAYSRGCHVGTPRSPLSPLATPRGCVKMADDGWGVCSCLGRGVPRALISCGEF</sequence>
<accession>A0AAV2JJ10</accession>
<keyword evidence="2" id="KW-1185">Reference proteome</keyword>
<dbReference type="AlphaFoldDB" id="A0AAV2JJ10"/>